<proteinExistence type="predicted"/>
<name>A0A165PEV6_9AGAM</name>
<feature type="non-terminal residue" evidence="1">
    <location>
        <position position="1"/>
    </location>
</feature>
<dbReference type="InParanoid" id="A0A165PEV6"/>
<dbReference type="OrthoDB" id="5396786at2759"/>
<accession>A0A165PEV6</accession>
<dbReference type="Pfam" id="PF08568">
    <property type="entry name" value="Kinetochor_Ybp2"/>
    <property type="match status" value="1"/>
</dbReference>
<gene>
    <name evidence="1" type="ORF">NEOLEDRAFT_1074443</name>
</gene>
<keyword evidence="2" id="KW-1185">Reference proteome</keyword>
<dbReference type="EMBL" id="KV425613">
    <property type="protein sequence ID" value="KZT20940.1"/>
    <property type="molecule type" value="Genomic_DNA"/>
</dbReference>
<dbReference type="AlphaFoldDB" id="A0A165PEV6"/>
<reference evidence="1 2" key="1">
    <citation type="journal article" date="2016" name="Mol. Biol. Evol.">
        <title>Comparative Genomics of Early-Diverging Mushroom-Forming Fungi Provides Insights into the Origins of Lignocellulose Decay Capabilities.</title>
        <authorList>
            <person name="Nagy L.G."/>
            <person name="Riley R."/>
            <person name="Tritt A."/>
            <person name="Adam C."/>
            <person name="Daum C."/>
            <person name="Floudas D."/>
            <person name="Sun H."/>
            <person name="Yadav J.S."/>
            <person name="Pangilinan J."/>
            <person name="Larsson K.H."/>
            <person name="Matsuura K."/>
            <person name="Barry K."/>
            <person name="Labutti K."/>
            <person name="Kuo R."/>
            <person name="Ohm R.A."/>
            <person name="Bhattacharya S.S."/>
            <person name="Shirouzu T."/>
            <person name="Yoshinaga Y."/>
            <person name="Martin F.M."/>
            <person name="Grigoriev I.V."/>
            <person name="Hibbett D.S."/>
        </authorList>
    </citation>
    <scope>NUCLEOTIDE SEQUENCE [LARGE SCALE GENOMIC DNA]</scope>
    <source>
        <strain evidence="1 2">HHB14362 ss-1</strain>
    </source>
</reference>
<protein>
    <submittedName>
        <fullName evidence="1">Uncharacterized protein</fullName>
    </submittedName>
</protein>
<dbReference type="Proteomes" id="UP000076761">
    <property type="component" value="Unassembled WGS sequence"/>
</dbReference>
<evidence type="ECO:0000313" key="1">
    <source>
        <dbReference type="EMBL" id="KZT20940.1"/>
    </source>
</evidence>
<dbReference type="InterPro" id="IPR013877">
    <property type="entry name" value="YAP-bd/ALF4/Glomulin"/>
</dbReference>
<sequence length="515" mass="56340">LTAIIISSVNDQKPLVPLEAIHQTLSTYGGGDVLDPLGVLPRVLSYRAQSASDLLTLMGQHSNAREAMIAIQEAVERLGHDMGQEDSEHSETESDASSPPTTLSLLEQLVRLVDLYGRVIPRLEIRHRSPSDTLHPPLTSLMDVISIAVAHAGKSEGRDMIRSVSVLVSQTAGWARVQSVDNEDEFAACIETLRSLLISTIELYHESIDSSLAQRTFQHYFPRLVFRLQTNHDWDAGEEVVQKTRDAASAVGISEQQFSTTPTVASLFLLAHSLPVATNPLSIISSFLGIIVHCIQRNTLLDESLTVLLFCLHGAQTSQPPMMLEPELAVPLSTVLPTLASAHPDPPTRHLVFRLLSMTLALSPPVLRLQLLKDLLTDTENVSPQMRVAAIGLVKEAALGALSTPPGSSNDSILASPEIFRVLGPVMLRPDPPDLLSPTLSLSEFLDTSEPSRSSELLAFFYVVLLRDTDNRTGIRDADLLANVRRTLFQPLRVLLDKWTQDVSVDHGASRSFET</sequence>
<evidence type="ECO:0000313" key="2">
    <source>
        <dbReference type="Proteomes" id="UP000076761"/>
    </source>
</evidence>
<organism evidence="1 2">
    <name type="scientific">Neolentinus lepideus HHB14362 ss-1</name>
    <dbReference type="NCBI Taxonomy" id="1314782"/>
    <lineage>
        <taxon>Eukaryota</taxon>
        <taxon>Fungi</taxon>
        <taxon>Dikarya</taxon>
        <taxon>Basidiomycota</taxon>
        <taxon>Agaricomycotina</taxon>
        <taxon>Agaricomycetes</taxon>
        <taxon>Gloeophyllales</taxon>
        <taxon>Gloeophyllaceae</taxon>
        <taxon>Neolentinus</taxon>
    </lineage>
</organism>
<dbReference type="STRING" id="1314782.A0A165PEV6"/>